<reference evidence="10" key="2">
    <citation type="submission" date="2024-05" db="EMBL/GenBank/DDBJ databases">
        <title>Rhodohalobacter halophilus gen. nov., sp. nov., a moderately halophilic member of the family Balneolaceae.</title>
        <authorList>
            <person name="Xia J."/>
        </authorList>
    </citation>
    <scope>NUCLEOTIDE SEQUENCE</scope>
    <source>
        <strain evidence="10">WB101</strain>
    </source>
</reference>
<dbReference type="RefSeq" id="WP_237855846.1">
    <property type="nucleotide sequence ID" value="NZ_JAKLWS010000033.1"/>
</dbReference>
<feature type="domain" description="Sulfatase N-terminal" evidence="9">
    <location>
        <begin position="31"/>
        <end position="384"/>
    </location>
</feature>
<dbReference type="PROSITE" id="PS00523">
    <property type="entry name" value="SULFATASE_1"/>
    <property type="match status" value="1"/>
</dbReference>
<evidence type="ECO:0000256" key="8">
    <source>
        <dbReference type="SAM" id="SignalP"/>
    </source>
</evidence>
<dbReference type="SUPFAM" id="SSF53649">
    <property type="entry name" value="Alkaline phosphatase-like"/>
    <property type="match status" value="1"/>
</dbReference>
<dbReference type="InterPro" id="IPR050738">
    <property type="entry name" value="Sulfatase"/>
</dbReference>
<feature type="region of interest" description="Disordered" evidence="7">
    <location>
        <begin position="485"/>
        <end position="508"/>
    </location>
</feature>
<dbReference type="InterPro" id="IPR017850">
    <property type="entry name" value="Alkaline_phosphatase_core_sf"/>
</dbReference>
<evidence type="ECO:0000256" key="6">
    <source>
        <dbReference type="ARBA" id="ARBA00022837"/>
    </source>
</evidence>
<keyword evidence="3" id="KW-0479">Metal-binding</keyword>
<evidence type="ECO:0000256" key="4">
    <source>
        <dbReference type="ARBA" id="ARBA00022729"/>
    </source>
</evidence>
<dbReference type="InterPro" id="IPR024607">
    <property type="entry name" value="Sulfatase_CS"/>
</dbReference>
<feature type="chain" id="PRO_5046269725" evidence="8">
    <location>
        <begin position="22"/>
        <end position="508"/>
    </location>
</feature>
<keyword evidence="5" id="KW-0378">Hydrolase</keyword>
<evidence type="ECO:0000259" key="9">
    <source>
        <dbReference type="Pfam" id="PF00884"/>
    </source>
</evidence>
<reference evidence="10" key="1">
    <citation type="submission" date="2022-01" db="EMBL/GenBank/DDBJ databases">
        <authorList>
            <person name="Wang Y."/>
        </authorList>
    </citation>
    <scope>NUCLEOTIDE SEQUENCE</scope>
    <source>
        <strain evidence="10">WB101</strain>
    </source>
</reference>
<proteinExistence type="inferred from homology"/>
<keyword evidence="4 8" id="KW-0732">Signal</keyword>
<evidence type="ECO:0000313" key="11">
    <source>
        <dbReference type="Proteomes" id="UP001165366"/>
    </source>
</evidence>
<dbReference type="CDD" id="cd16144">
    <property type="entry name" value="ARS_like"/>
    <property type="match status" value="1"/>
</dbReference>
<dbReference type="Proteomes" id="UP001165366">
    <property type="component" value="Unassembled WGS sequence"/>
</dbReference>
<dbReference type="InterPro" id="IPR000917">
    <property type="entry name" value="Sulfatase_N"/>
</dbReference>
<evidence type="ECO:0000256" key="2">
    <source>
        <dbReference type="ARBA" id="ARBA00008779"/>
    </source>
</evidence>
<keyword evidence="11" id="KW-1185">Reference proteome</keyword>
<evidence type="ECO:0000256" key="1">
    <source>
        <dbReference type="ARBA" id="ARBA00001913"/>
    </source>
</evidence>
<dbReference type="Gene3D" id="3.40.720.10">
    <property type="entry name" value="Alkaline Phosphatase, subunit A"/>
    <property type="match status" value="1"/>
</dbReference>
<organism evidence="10 11">
    <name type="scientific">Rhodohalobacter sulfatireducens</name>
    <dbReference type="NCBI Taxonomy" id="2911366"/>
    <lineage>
        <taxon>Bacteria</taxon>
        <taxon>Pseudomonadati</taxon>
        <taxon>Balneolota</taxon>
        <taxon>Balneolia</taxon>
        <taxon>Balneolales</taxon>
        <taxon>Balneolaceae</taxon>
        <taxon>Rhodohalobacter</taxon>
    </lineage>
</organism>
<dbReference type="Gene3D" id="3.30.1120.10">
    <property type="match status" value="1"/>
</dbReference>
<dbReference type="EMBL" id="JAKLWS010000033">
    <property type="protein sequence ID" value="MCG2590442.1"/>
    <property type="molecule type" value="Genomic_DNA"/>
</dbReference>
<gene>
    <name evidence="10" type="ORF">L6773_17835</name>
</gene>
<dbReference type="PANTHER" id="PTHR42693:SF42">
    <property type="entry name" value="ARYLSULFATASE G"/>
    <property type="match status" value="1"/>
</dbReference>
<feature type="signal peptide" evidence="8">
    <location>
        <begin position="1"/>
        <end position="21"/>
    </location>
</feature>
<comment type="cofactor">
    <cofactor evidence="1">
        <name>Ca(2+)</name>
        <dbReference type="ChEBI" id="CHEBI:29108"/>
    </cofactor>
</comment>
<evidence type="ECO:0000256" key="7">
    <source>
        <dbReference type="SAM" id="MobiDB-lite"/>
    </source>
</evidence>
<dbReference type="PANTHER" id="PTHR42693">
    <property type="entry name" value="ARYLSULFATASE FAMILY MEMBER"/>
    <property type="match status" value="1"/>
</dbReference>
<accession>A0ABS9KHW4</accession>
<comment type="similarity">
    <text evidence="2">Belongs to the sulfatase family.</text>
</comment>
<comment type="caution">
    <text evidence="10">The sequence shown here is derived from an EMBL/GenBank/DDBJ whole genome shotgun (WGS) entry which is preliminary data.</text>
</comment>
<protein>
    <submittedName>
        <fullName evidence="10">Sulfatase</fullName>
    </submittedName>
</protein>
<name>A0ABS9KHW4_9BACT</name>
<evidence type="ECO:0000256" key="3">
    <source>
        <dbReference type="ARBA" id="ARBA00022723"/>
    </source>
</evidence>
<evidence type="ECO:0000313" key="10">
    <source>
        <dbReference type="EMBL" id="MCG2590442.1"/>
    </source>
</evidence>
<sequence>MRRAQLITVLILIFISFQIGCTNPQTEEKKPNILFFFVDDMGWQDTSVPFHEDTTELNRRYHTPNMETLADQGVKFTQAYAAAVCSPSRISLMTGMSMARHGVTNWTLYEGESPDDLYGPEDSAIIPPEWNVNGLAPEEGVPNTIVAETLPMLLKEAGYTTIHVGKGHFGAIDTPGADPLNLGFDVNIAGRASGAPGSYHGENNFSAESRGGSTVWDVPGLEKYHGQEINLTEALTREANAVIDSVVATGSPFYLYMSHYAIHSPFERDRRFYQKYADRGFSEFEATYASMIEGMDKSLGDLMAKLEELGVEENTVVVFMSDNGAPKQAPLNRPLRGHKLMVYEGGVRVPMIAKWPGITEAGREEDQYLIIEDIFPTFLEIAGITEDSFPDHTVDGKSFVPLLRNEAGADWQERPIFWHYPHIYDQPPYSSIRKGDWKLVYFHEDQSLELYNLEEDLSESNDLSDQRPEKVEELAGILTEHLRNTDADMPTLKSTGEQVPYPAELVND</sequence>
<evidence type="ECO:0000256" key="5">
    <source>
        <dbReference type="ARBA" id="ARBA00022801"/>
    </source>
</evidence>
<dbReference type="Pfam" id="PF00884">
    <property type="entry name" value="Sulfatase"/>
    <property type="match status" value="1"/>
</dbReference>
<keyword evidence="6" id="KW-0106">Calcium</keyword>